<accession>A0A0F8XLN5</accession>
<name>A0A0F8XLN5_9ZZZZ</name>
<evidence type="ECO:0000313" key="1">
    <source>
        <dbReference type="EMBL" id="KKK69977.1"/>
    </source>
</evidence>
<reference evidence="1" key="1">
    <citation type="journal article" date="2015" name="Nature">
        <title>Complex archaea that bridge the gap between prokaryotes and eukaryotes.</title>
        <authorList>
            <person name="Spang A."/>
            <person name="Saw J.H."/>
            <person name="Jorgensen S.L."/>
            <person name="Zaremba-Niedzwiedzka K."/>
            <person name="Martijn J."/>
            <person name="Lind A.E."/>
            <person name="van Eijk R."/>
            <person name="Schleper C."/>
            <person name="Guy L."/>
            <person name="Ettema T.J."/>
        </authorList>
    </citation>
    <scope>NUCLEOTIDE SEQUENCE</scope>
</reference>
<dbReference type="EMBL" id="LAZR01058398">
    <property type="protein sequence ID" value="KKK69977.1"/>
    <property type="molecule type" value="Genomic_DNA"/>
</dbReference>
<organism evidence="1">
    <name type="scientific">marine sediment metagenome</name>
    <dbReference type="NCBI Taxonomy" id="412755"/>
    <lineage>
        <taxon>unclassified sequences</taxon>
        <taxon>metagenomes</taxon>
        <taxon>ecological metagenomes</taxon>
    </lineage>
</organism>
<comment type="caution">
    <text evidence="1">The sequence shown here is derived from an EMBL/GenBank/DDBJ whole genome shotgun (WGS) entry which is preliminary data.</text>
</comment>
<protein>
    <submittedName>
        <fullName evidence="1">Uncharacterized protein</fullName>
    </submittedName>
</protein>
<sequence>MFGLRAELVKDEYGVREETWTDEQGFEAEDRYQQFIHEGEGK</sequence>
<gene>
    <name evidence="1" type="ORF">LCGC14_2928640</name>
</gene>
<dbReference type="AlphaFoldDB" id="A0A0F8XLN5"/>
<proteinExistence type="predicted"/>